<dbReference type="PROSITE" id="PS00280">
    <property type="entry name" value="BPTI_KUNITZ_1"/>
    <property type="match status" value="1"/>
</dbReference>
<dbReference type="CDD" id="cd00109">
    <property type="entry name" value="Kunitz-type"/>
    <property type="match status" value="2"/>
</dbReference>
<feature type="domain" description="BPTI/Kunitz inhibitor" evidence="1">
    <location>
        <begin position="10"/>
        <end position="67"/>
    </location>
</feature>
<organism evidence="2 3">
    <name type="scientific">Parascaris equorum</name>
    <name type="common">Equine roundworm</name>
    <dbReference type="NCBI Taxonomy" id="6256"/>
    <lineage>
        <taxon>Eukaryota</taxon>
        <taxon>Metazoa</taxon>
        <taxon>Ecdysozoa</taxon>
        <taxon>Nematoda</taxon>
        <taxon>Chromadorea</taxon>
        <taxon>Rhabditida</taxon>
        <taxon>Spirurina</taxon>
        <taxon>Ascaridomorpha</taxon>
        <taxon>Ascaridoidea</taxon>
        <taxon>Ascarididae</taxon>
        <taxon>Parascaris</taxon>
    </lineage>
</organism>
<dbReference type="PANTHER" id="PTHR46339:SF7">
    <property type="entry name" value="BPTI_KUNITZ INHIBITOR DOMAIN-CONTAINING PROTEIN"/>
    <property type="match status" value="1"/>
</dbReference>
<dbReference type="Gene3D" id="4.10.410.10">
    <property type="entry name" value="Pancreatic trypsin inhibitor Kunitz domain"/>
    <property type="match status" value="3"/>
</dbReference>
<dbReference type="Proteomes" id="UP000887564">
    <property type="component" value="Unplaced"/>
</dbReference>
<dbReference type="PANTHER" id="PTHR46339">
    <property type="entry name" value="PROTEIN CBG15282-RELATED"/>
    <property type="match status" value="1"/>
</dbReference>
<dbReference type="InterPro" id="IPR036880">
    <property type="entry name" value="Kunitz_BPTI_sf"/>
</dbReference>
<dbReference type="SMART" id="SM00289">
    <property type="entry name" value="WR1"/>
    <property type="match status" value="6"/>
</dbReference>
<dbReference type="Pfam" id="PF00014">
    <property type="entry name" value="Kunitz_BPTI"/>
    <property type="match status" value="3"/>
</dbReference>
<evidence type="ECO:0000313" key="2">
    <source>
        <dbReference type="Proteomes" id="UP000887564"/>
    </source>
</evidence>
<dbReference type="GO" id="GO:0004867">
    <property type="term" value="F:serine-type endopeptidase inhibitor activity"/>
    <property type="evidence" value="ECO:0007669"/>
    <property type="project" value="InterPro"/>
</dbReference>
<dbReference type="PRINTS" id="PR00759">
    <property type="entry name" value="BASICPTASE"/>
</dbReference>
<dbReference type="SMART" id="SM00131">
    <property type="entry name" value="KU"/>
    <property type="match status" value="3"/>
</dbReference>
<sequence>MRLDHTHSHCHLRFYPRNVFKAYGVSFPTTSRYYYDTEHGRCMPFTYNGAIGNFNNFKSSSECELFCAKLHYYGADSHVETVQSRFECIQHFRIFPQSKYTRKAICSQPMRLGDCKQSVRRYWYNAVTRACEIFEFTGCQGNDNNFETLLECQNTCENIIPEPQCPQGDAYKDYQGNYYVCSNSGAGNACPVNYECYFDGYVWGCCVTCGSGSSYRYYYNSQTQECESFQYSGCDGNSNNFLMVCSSTSSCPATHECTSVNSGNSVVSRCCPTRAFICSLPPQQGSSCSTSAAARYYFNIQCNNFCLSAACAPGDVAYVNPNTRMPYECNAGLSNSCPNNFVCTYDQLSGSNVCSRELVSDICPDGEKAYVNAADMSVRECLINVDGSCPSNYLCRFNTQRNRYYCCASITGELCPNGKALYRESSSKSPIRCTISSSNSQCPSGYSCQSDVQGAFQVTDDVCLYVSNFTNRTLKKHLTLNDFNTGYCCKGELTSVSGKNNFSFVASCDPFNPLNAPCPSGYSCQWSLSNQRYQCCGSTPVNIPKSRRTPTVNFRYSRSTEVGILRLQRVPVSCIDPLSKNQSAVDLRARHVW</sequence>
<evidence type="ECO:0000259" key="1">
    <source>
        <dbReference type="PROSITE" id="PS50279"/>
    </source>
</evidence>
<dbReference type="AlphaFoldDB" id="A0A914R5R3"/>
<keyword evidence="2" id="KW-1185">Reference proteome</keyword>
<accession>A0A914R5R3</accession>
<feature type="domain" description="BPTI/Kunitz inhibitor" evidence="1">
    <location>
        <begin position="196"/>
        <end position="251"/>
    </location>
</feature>
<dbReference type="WBParaSite" id="PEQ_0000196401-mRNA-1">
    <property type="protein sequence ID" value="PEQ_0000196401-mRNA-1"/>
    <property type="gene ID" value="PEQ_0000196401"/>
</dbReference>
<feature type="domain" description="BPTI/Kunitz inhibitor" evidence="1">
    <location>
        <begin position="106"/>
        <end position="156"/>
    </location>
</feature>
<evidence type="ECO:0000313" key="3">
    <source>
        <dbReference type="WBParaSite" id="PEQ_0000196401-mRNA-1"/>
    </source>
</evidence>
<dbReference type="Pfam" id="PF14625">
    <property type="entry name" value="Lustrin_cystein"/>
    <property type="match status" value="5"/>
</dbReference>
<dbReference type="InterPro" id="IPR053014">
    <property type="entry name" value="Cuticle_assoc_divergent"/>
</dbReference>
<dbReference type="SUPFAM" id="SSF57362">
    <property type="entry name" value="BPTI-like"/>
    <property type="match status" value="3"/>
</dbReference>
<dbReference type="InterPro" id="IPR006150">
    <property type="entry name" value="Cys_repeat_1"/>
</dbReference>
<protein>
    <submittedName>
        <fullName evidence="3">BPTI/Kunitz inhibitor domain-containing protein</fullName>
    </submittedName>
</protein>
<proteinExistence type="predicted"/>
<dbReference type="InterPro" id="IPR002223">
    <property type="entry name" value="Kunitz_BPTI"/>
</dbReference>
<dbReference type="InterPro" id="IPR028150">
    <property type="entry name" value="Lustrin_cystein"/>
</dbReference>
<dbReference type="InterPro" id="IPR020901">
    <property type="entry name" value="Prtase_inh_Kunz-CS"/>
</dbReference>
<reference evidence="3" key="1">
    <citation type="submission" date="2022-11" db="UniProtKB">
        <authorList>
            <consortium name="WormBaseParasite"/>
        </authorList>
    </citation>
    <scope>IDENTIFICATION</scope>
</reference>
<dbReference type="PROSITE" id="PS50279">
    <property type="entry name" value="BPTI_KUNITZ_2"/>
    <property type="match status" value="3"/>
</dbReference>
<name>A0A914R5R3_PAREQ</name>